<protein>
    <recommendedName>
        <fullName evidence="3">Aminotransferase-like plant mobile domain-containing protein</fullName>
    </recommendedName>
</protein>
<organism evidence="4 5">
    <name type="scientific">Camellia sinensis</name>
    <name type="common">Tea plant</name>
    <name type="synonym">Thea sinensis</name>
    <dbReference type="NCBI Taxonomy" id="4442"/>
    <lineage>
        <taxon>Eukaryota</taxon>
        <taxon>Viridiplantae</taxon>
        <taxon>Streptophyta</taxon>
        <taxon>Embryophyta</taxon>
        <taxon>Tracheophyta</taxon>
        <taxon>Spermatophyta</taxon>
        <taxon>Magnoliopsida</taxon>
        <taxon>eudicotyledons</taxon>
        <taxon>Gunneridae</taxon>
        <taxon>Pentapetalae</taxon>
        <taxon>asterids</taxon>
        <taxon>Ericales</taxon>
        <taxon>Theaceae</taxon>
        <taxon>Camellia</taxon>
    </lineage>
</organism>
<proteinExistence type="predicted"/>
<evidence type="ECO:0000259" key="3">
    <source>
        <dbReference type="Pfam" id="PF10536"/>
    </source>
</evidence>
<dbReference type="InterPro" id="IPR044824">
    <property type="entry name" value="MAIN-like"/>
</dbReference>
<keyword evidence="2" id="KW-1133">Transmembrane helix</keyword>
<reference evidence="4 5" key="2">
    <citation type="submission" date="2020-07" db="EMBL/GenBank/DDBJ databases">
        <title>Genome assembly of wild tea tree DASZ reveals pedigree and selection history of tea varieties.</title>
        <authorList>
            <person name="Zhang W."/>
        </authorList>
    </citation>
    <scope>NUCLEOTIDE SEQUENCE [LARGE SCALE GENOMIC DNA]</scope>
    <source>
        <strain evidence="5">cv. G240</strain>
        <tissue evidence="4">Leaf</tissue>
    </source>
</reference>
<dbReference type="AlphaFoldDB" id="A0A7J7G1J5"/>
<feature type="region of interest" description="Disordered" evidence="1">
    <location>
        <begin position="448"/>
        <end position="510"/>
    </location>
</feature>
<name>A0A7J7G1J5_CAMSI</name>
<dbReference type="InterPro" id="IPR019557">
    <property type="entry name" value="AminoTfrase-like_pln_mobile"/>
</dbReference>
<evidence type="ECO:0000256" key="1">
    <source>
        <dbReference type="SAM" id="MobiDB-lite"/>
    </source>
</evidence>
<keyword evidence="2" id="KW-0472">Membrane</keyword>
<evidence type="ECO:0000313" key="5">
    <source>
        <dbReference type="Proteomes" id="UP000593564"/>
    </source>
</evidence>
<keyword evidence="2" id="KW-0812">Transmembrane</keyword>
<dbReference type="GO" id="GO:0010073">
    <property type="term" value="P:meristem maintenance"/>
    <property type="evidence" value="ECO:0007669"/>
    <property type="project" value="InterPro"/>
</dbReference>
<feature type="transmembrane region" description="Helical" evidence="2">
    <location>
        <begin position="122"/>
        <end position="140"/>
    </location>
</feature>
<feature type="domain" description="Aminotransferase-like plant mobile" evidence="3">
    <location>
        <begin position="2"/>
        <end position="357"/>
    </location>
</feature>
<dbReference type="PANTHER" id="PTHR46033">
    <property type="entry name" value="PROTEIN MAIN-LIKE 2"/>
    <property type="match status" value="1"/>
</dbReference>
<feature type="region of interest" description="Disordered" evidence="1">
    <location>
        <begin position="835"/>
        <end position="863"/>
    </location>
</feature>
<evidence type="ECO:0000256" key="2">
    <source>
        <dbReference type="SAM" id="Phobius"/>
    </source>
</evidence>
<dbReference type="Pfam" id="PF10536">
    <property type="entry name" value="PMD"/>
    <property type="match status" value="1"/>
</dbReference>
<dbReference type="PANTHER" id="PTHR46033:SF80">
    <property type="entry name" value="PROTEIN MAIN-LIKE 2-LIKE"/>
    <property type="match status" value="1"/>
</dbReference>
<evidence type="ECO:0000313" key="4">
    <source>
        <dbReference type="EMBL" id="KAF5934532.1"/>
    </source>
</evidence>
<keyword evidence="5" id="KW-1185">Reference proteome</keyword>
<comment type="caution">
    <text evidence="4">The sequence shown here is derived from an EMBL/GenBank/DDBJ whole genome shotgun (WGS) entry which is preliminary data.</text>
</comment>
<dbReference type="EMBL" id="JACBKZ010000014">
    <property type="protein sequence ID" value="KAF5934532.1"/>
    <property type="molecule type" value="Genomic_DNA"/>
</dbReference>
<reference evidence="5" key="1">
    <citation type="journal article" date="2020" name="Nat. Commun.">
        <title>Genome assembly of wild tea tree DASZ reveals pedigree and selection history of tea varieties.</title>
        <authorList>
            <person name="Zhang W."/>
            <person name="Zhang Y."/>
            <person name="Qiu H."/>
            <person name="Guo Y."/>
            <person name="Wan H."/>
            <person name="Zhang X."/>
            <person name="Scossa F."/>
            <person name="Alseekh S."/>
            <person name="Zhang Q."/>
            <person name="Wang P."/>
            <person name="Xu L."/>
            <person name="Schmidt M.H."/>
            <person name="Jia X."/>
            <person name="Li D."/>
            <person name="Zhu A."/>
            <person name="Guo F."/>
            <person name="Chen W."/>
            <person name="Ni D."/>
            <person name="Usadel B."/>
            <person name="Fernie A.R."/>
            <person name="Wen W."/>
        </authorList>
    </citation>
    <scope>NUCLEOTIDE SEQUENCE [LARGE SCALE GENOMIC DNA]</scope>
    <source>
        <strain evidence="5">cv. G240</strain>
    </source>
</reference>
<sequence length="1030" mass="112014">MALRWSTETHTFILGQHEMGPTLEDVFMLLRLEVTGPDAFDPEQTPPEDDSLIQSLKLNLQTCGRWSSVFDGSARRTSRVRTDRASYTAWIRHFFKDLQPLARDADPDSREYEAGPMYGSRLYFLGFLACFLSFFILPSTPPDSLNPFVFPLAVRLFRGDRIPLAPLFLGNLYYRLDLLHRDMVRSVGRYEPVSFIHSQFLLCFFFERFPKFAPAPTVFEAEVLREKVDKDGIPVLDTDGSRTFEKAKSCQPLITRWSRTISTLSLNTLVDDPRRFVAQPYVCPPVGVATPLIYHGSSRSVSFPLPKNIPAPFVDMLIMIRPSSLPVWHEEGVDSAIYRPDRVACQFGFDQCAPGPAPPLLSFSESYGRFSRRLVHTMLPISGSLTMPGLSRVGGFTPSFRRYWQKNIDAFIAFVQSRPTVCLPPPIYKKDSSLRLPESRKSDHMYEGFFTSSAPTDPSARASASSLAITSPEPVPLNKASGPRTTRLKKMAHKRTSDASPSAPRLSKRLHEDPAAVDVLGTVAPGHAASPRPDSDLDDTLPLSARLVKMCTPRIAVIDDDDDEVESSDHFCDLIPRTRRHRPTVAEEEHYLGDEFIGAHRSDVEIAGGTDATEIDVAGHASRSDVEMRCASGNGVEVDVLEISETRSGTYGDSHPPALLPSSGMTATVQASSDIEIDQVVSTRPSDFVDARSPSVAPALHIDSPSVLAANGVLPSPTSDSAPVLAATGVLPSPASDSAPVLAATGVLPSPASDSAPVLAATGVLPSPASGSSPTLFVTPHGSPSQGGTPAFEMTARGSSSPVPSNILDLNLSDFHIDSDAFGLSPYRSAFSGSGPLPGVTPPGGSSNPIDIGEIPETSSFPAPIPPSASGKVSFLHYWVAPEFASVLQLVHSSYPETFASFACQCPLIQTALLESFATILYSLDRQRLCDLNGKIVETAYQGISDMERHQVDLSWLRKRLDIASNASHQLELMSVLASYRTSIDEIKATLLELESGYARALETLEAHSTVCPPDVDMTGSFFEGVFRKD</sequence>
<accession>A0A7J7G1J5</accession>
<dbReference type="Proteomes" id="UP000593564">
    <property type="component" value="Unassembled WGS sequence"/>
</dbReference>
<gene>
    <name evidence="4" type="ORF">HYC85_030703</name>
</gene>
<feature type="compositionally biased region" description="Polar residues" evidence="1">
    <location>
        <begin position="450"/>
        <end position="469"/>
    </location>
</feature>